<organism evidence="4 5">
    <name type="scientific">[Phormidium ambiguum] IAM M-71</name>
    <dbReference type="NCBI Taxonomy" id="454136"/>
    <lineage>
        <taxon>Bacteria</taxon>
        <taxon>Bacillati</taxon>
        <taxon>Cyanobacteriota</taxon>
        <taxon>Cyanophyceae</taxon>
        <taxon>Oscillatoriophycideae</taxon>
        <taxon>Aerosakkonematales</taxon>
        <taxon>Aerosakkonemataceae</taxon>
        <taxon>Floridanema</taxon>
    </lineage>
</organism>
<reference evidence="4 5" key="1">
    <citation type="submission" date="2016-11" db="EMBL/GenBank/DDBJ databases">
        <title>Draft Genome Sequences of Nine Cyanobacterial Strains from Diverse Habitats.</title>
        <authorList>
            <person name="Zhu T."/>
            <person name="Hou S."/>
            <person name="Lu X."/>
            <person name="Hess W.R."/>
        </authorList>
    </citation>
    <scope>NUCLEOTIDE SEQUENCE [LARGE SCALE GENOMIC DNA]</scope>
    <source>
        <strain evidence="4 5">IAM M-71</strain>
    </source>
</reference>
<evidence type="ECO:0000313" key="5">
    <source>
        <dbReference type="Proteomes" id="UP000185860"/>
    </source>
</evidence>
<evidence type="ECO:0000256" key="1">
    <source>
        <dbReference type="ARBA" id="ARBA00022737"/>
    </source>
</evidence>
<dbReference type="InterPro" id="IPR011990">
    <property type="entry name" value="TPR-like_helical_dom_sf"/>
</dbReference>
<comment type="caution">
    <text evidence="4">The sequence shown here is derived from an EMBL/GenBank/DDBJ whole genome shotgun (WGS) entry which is preliminary data.</text>
</comment>
<keyword evidence="1" id="KW-0677">Repeat</keyword>
<evidence type="ECO:0000313" key="4">
    <source>
        <dbReference type="EMBL" id="OKH36414.1"/>
    </source>
</evidence>
<dbReference type="PROSITE" id="PS50293">
    <property type="entry name" value="TPR_REGION"/>
    <property type="match status" value="3"/>
</dbReference>
<dbReference type="Gene3D" id="1.25.40.10">
    <property type="entry name" value="Tetratricopeptide repeat domain"/>
    <property type="match status" value="2"/>
</dbReference>
<name>A0A1U7IHB2_9CYAN</name>
<dbReference type="Proteomes" id="UP000185860">
    <property type="component" value="Unassembled WGS sequence"/>
</dbReference>
<feature type="repeat" description="TPR" evidence="3">
    <location>
        <begin position="289"/>
        <end position="322"/>
    </location>
</feature>
<accession>A0A1U7IHB2</accession>
<dbReference type="PANTHER" id="PTHR44943">
    <property type="entry name" value="CELLULOSE SYNTHASE OPERON PROTEIN C"/>
    <property type="match status" value="1"/>
</dbReference>
<protein>
    <submittedName>
        <fullName evidence="4">Uncharacterized protein</fullName>
    </submittedName>
</protein>
<feature type="repeat" description="TPR" evidence="3">
    <location>
        <begin position="323"/>
        <end position="356"/>
    </location>
</feature>
<dbReference type="OrthoDB" id="561288at2"/>
<dbReference type="InterPro" id="IPR019734">
    <property type="entry name" value="TPR_rpt"/>
</dbReference>
<dbReference type="SMART" id="SM00028">
    <property type="entry name" value="TPR"/>
    <property type="match status" value="6"/>
</dbReference>
<dbReference type="InterPro" id="IPR051685">
    <property type="entry name" value="Ycf3/AcsC/BcsC/TPR_MFPF"/>
</dbReference>
<gene>
    <name evidence="4" type="ORF">NIES2119_17385</name>
</gene>
<dbReference type="Pfam" id="PF13414">
    <property type="entry name" value="TPR_11"/>
    <property type="match status" value="2"/>
</dbReference>
<dbReference type="PANTHER" id="PTHR44943:SF8">
    <property type="entry name" value="TPR REPEAT-CONTAINING PROTEIN MJ0263"/>
    <property type="match status" value="1"/>
</dbReference>
<evidence type="ECO:0000256" key="3">
    <source>
        <dbReference type="PROSITE-ProRule" id="PRU00339"/>
    </source>
</evidence>
<dbReference type="Pfam" id="PF13181">
    <property type="entry name" value="TPR_8"/>
    <property type="match status" value="1"/>
</dbReference>
<dbReference type="PROSITE" id="PS50005">
    <property type="entry name" value="TPR"/>
    <property type="match status" value="5"/>
</dbReference>
<proteinExistence type="predicted"/>
<feature type="repeat" description="TPR" evidence="3">
    <location>
        <begin position="187"/>
        <end position="220"/>
    </location>
</feature>
<sequence length="391" mass="44856">MVLGGNSKQAVVKMNRINPEITEKIKRTGRVIRNSVRKKLKQWLNPWLTSKQENYYQVPKNYTSQQDNRPLDSTDYEYFFMQLLEGVDHGWRKSQVERVFAALSERTTEAEWIDWLRGFGDRLLAAPTANEHLASQMIRLGELGCGTFGKISREIGFSLLARSPQAYIYNHEFYREPEIAETPAQKAQNLFNEGVEQFNAGDFWAAISTYDKALEILPKANEIWYNRGNALFKIGKATDAIASYEKALEIKSDKYEAWNNRGNALFNLGYIQEALESYTKAVEIQPQYHQAWFNKAVLLGNLGRLEEAIVSYDKALEIKPQDDQAWFNRGLVLGNLGNLEEAIASWDKALTINPERYEAWYNRSVALNNLGRTEEANASLEKAKTLKPDLY</sequence>
<keyword evidence="2 3" id="KW-0802">TPR repeat</keyword>
<evidence type="ECO:0000256" key="2">
    <source>
        <dbReference type="ARBA" id="ARBA00022803"/>
    </source>
</evidence>
<dbReference type="EMBL" id="MRCE01000016">
    <property type="protein sequence ID" value="OKH36414.1"/>
    <property type="molecule type" value="Genomic_DNA"/>
</dbReference>
<dbReference type="STRING" id="454136.NIES2119_17385"/>
<dbReference type="SUPFAM" id="SSF48452">
    <property type="entry name" value="TPR-like"/>
    <property type="match status" value="1"/>
</dbReference>
<feature type="repeat" description="TPR" evidence="3">
    <location>
        <begin position="255"/>
        <end position="288"/>
    </location>
</feature>
<dbReference type="AlphaFoldDB" id="A0A1U7IHB2"/>
<feature type="repeat" description="TPR" evidence="3">
    <location>
        <begin position="221"/>
        <end position="254"/>
    </location>
</feature>